<dbReference type="EMBL" id="JAYWIO010000004">
    <property type="protein sequence ID" value="KAK7269054.1"/>
    <property type="molecule type" value="Genomic_DNA"/>
</dbReference>
<evidence type="ECO:0000313" key="2">
    <source>
        <dbReference type="Proteomes" id="UP001372338"/>
    </source>
</evidence>
<comment type="caution">
    <text evidence="1">The sequence shown here is derived from an EMBL/GenBank/DDBJ whole genome shotgun (WGS) entry which is preliminary data.</text>
</comment>
<accession>A0AAN9F3P0</accession>
<dbReference type="AlphaFoldDB" id="A0AAN9F3P0"/>
<dbReference type="Proteomes" id="UP001372338">
    <property type="component" value="Unassembled WGS sequence"/>
</dbReference>
<reference evidence="1 2" key="1">
    <citation type="submission" date="2024-01" db="EMBL/GenBank/DDBJ databases">
        <title>The genomes of 5 underutilized Papilionoideae crops provide insights into root nodulation and disease resistanc.</title>
        <authorList>
            <person name="Yuan L."/>
        </authorList>
    </citation>
    <scope>NUCLEOTIDE SEQUENCE [LARGE SCALE GENOMIC DNA]</scope>
    <source>
        <strain evidence="1">ZHUSHIDOU_FW_LH</strain>
        <tissue evidence="1">Leaf</tissue>
    </source>
</reference>
<protein>
    <submittedName>
        <fullName evidence="1">Uncharacterized protein</fullName>
    </submittedName>
</protein>
<sequence length="85" mass="9683">MPTLWLCWSIQQKFLFEFELGKSLGEIIGNLCILDQTITITVHAVIPHITLKTCLARNTTHKSKAESTKGTNYSLTHGSLKWRIR</sequence>
<organism evidence="1 2">
    <name type="scientific">Crotalaria pallida</name>
    <name type="common">Smooth rattlebox</name>
    <name type="synonym">Crotalaria striata</name>
    <dbReference type="NCBI Taxonomy" id="3830"/>
    <lineage>
        <taxon>Eukaryota</taxon>
        <taxon>Viridiplantae</taxon>
        <taxon>Streptophyta</taxon>
        <taxon>Embryophyta</taxon>
        <taxon>Tracheophyta</taxon>
        <taxon>Spermatophyta</taxon>
        <taxon>Magnoliopsida</taxon>
        <taxon>eudicotyledons</taxon>
        <taxon>Gunneridae</taxon>
        <taxon>Pentapetalae</taxon>
        <taxon>rosids</taxon>
        <taxon>fabids</taxon>
        <taxon>Fabales</taxon>
        <taxon>Fabaceae</taxon>
        <taxon>Papilionoideae</taxon>
        <taxon>50 kb inversion clade</taxon>
        <taxon>genistoids sensu lato</taxon>
        <taxon>core genistoids</taxon>
        <taxon>Crotalarieae</taxon>
        <taxon>Crotalaria</taxon>
    </lineage>
</organism>
<gene>
    <name evidence="1" type="ORF">RIF29_21769</name>
</gene>
<name>A0AAN9F3P0_CROPI</name>
<evidence type="ECO:0000313" key="1">
    <source>
        <dbReference type="EMBL" id="KAK7269054.1"/>
    </source>
</evidence>
<keyword evidence="2" id="KW-1185">Reference proteome</keyword>
<proteinExistence type="predicted"/>